<evidence type="ECO:0008006" key="6">
    <source>
        <dbReference type="Google" id="ProtNLM"/>
    </source>
</evidence>
<feature type="compositionally biased region" description="Acidic residues" evidence="1">
    <location>
        <begin position="816"/>
        <end position="826"/>
    </location>
</feature>
<dbReference type="SMART" id="SM00327">
    <property type="entry name" value="VWA"/>
    <property type="match status" value="1"/>
</dbReference>
<dbReference type="Pfam" id="PF08487">
    <property type="entry name" value="VIT"/>
    <property type="match status" value="1"/>
</dbReference>
<dbReference type="Pfam" id="PF13768">
    <property type="entry name" value="VWA_3"/>
    <property type="match status" value="1"/>
</dbReference>
<evidence type="ECO:0000259" key="3">
    <source>
        <dbReference type="PROSITE" id="PS51468"/>
    </source>
</evidence>
<sequence length="1072" mass="119469">MESNWPSIRWDPREPPPPQHVNMGVSHVAMRAVHHPNDLSDVDQAGHTPPHYVASFRQPASHQTGRYQPRGQVPYPLKGSPKSDGFLHPFSASVDVRILQDTAKVSITHLFVNTTSQVIPEAKYTFPLPSGSMITDFDCQIGRDKILKGIVKPKKEARDTYHRTRRRNRTAGLLDQHTPEVFTTSIGNIPANVRLKARISFIVLLKYGFYSENCLTTFTLPLNVAPRYGTVPASLQDALSSISVLRKLSMQIDVLAPEDIISIKSTSHDVQVEYGTGSANHQSWASFARESETKDPKTALVSLPDHVTHLEKDFVLEICTRPDAGLECPYAVVETHPSLENHQAIMLTVPPKFMLKNQRTKPQSSEVVFIADRSGSMAGNMEALKSAMEFFLRGLPEDTNFNIWSFGSTYDFLWHESQTYSEESLQQALSYVSHEFDSNLGGTDLLLVLKEVIAARGEFDSSDIIVLTDGHIWDQDAVMDLLQEVRTSSNGAVRFFSLGIGDGVSHELVEGIAKVGGGYAEVIPDAGIHALESRVVAVLSATLTGHVDQMSVELNQEVLFDDSQTDNGVPKKIAQSPTDTSTLSPFIRNRIFMLLEDKPKTGSSLRDLVIRTTNPAGEDICFTVPIKALEQKDTMIHKLGARALLGDLQRGQTQMQLDASGTLKMPREVVRAEGERLGCKWSLVSKWTSLVLVEEPVTAEEHDADLFLYADEPALDRTDEDTLGLLRPHGNETNEDLDYIEAVIGLELESSDDEDDEHDGHDSDSYSQNYTTCAFSGSYADATAIGPELERRSRRFSMPRHVDSEERDSDKNNTEGIEDNDTEDGNPDFWRTELNIPIGGPPPVQIFEACELVNCSTPGPPNLQYTYNYNDRGDIPQGDEAPLASTDDSFARAILNVQFQLQPGSQHTKRPSVMLGAEPMVQQPEEERTKEDLIRRLISFQRYNGEITVSPLGQTTLIYAVLGDNFKQWTDKMHHDIDSLLTTQEERDKVALTLAVIAALERDFQSCATLWERLVDKAKTFVLKRVPRDVFDPLISRAAQSLDEYGVVTWPVVEKNSTINRRVPVDFAPMDE</sequence>
<accession>A0ABR1HMB9</accession>
<keyword evidence="5" id="KW-1185">Reference proteome</keyword>
<protein>
    <recommendedName>
        <fullName evidence="6">VWFA domain-containing protein</fullName>
    </recommendedName>
</protein>
<dbReference type="Proteomes" id="UP001498476">
    <property type="component" value="Unassembled WGS sequence"/>
</dbReference>
<organism evidence="4 5">
    <name type="scientific">Neonectria punicea</name>
    <dbReference type="NCBI Taxonomy" id="979145"/>
    <lineage>
        <taxon>Eukaryota</taxon>
        <taxon>Fungi</taxon>
        <taxon>Dikarya</taxon>
        <taxon>Ascomycota</taxon>
        <taxon>Pezizomycotina</taxon>
        <taxon>Sordariomycetes</taxon>
        <taxon>Hypocreomycetidae</taxon>
        <taxon>Hypocreales</taxon>
        <taxon>Nectriaceae</taxon>
        <taxon>Neonectria</taxon>
    </lineage>
</organism>
<dbReference type="InterPro" id="IPR013694">
    <property type="entry name" value="VIT"/>
</dbReference>
<dbReference type="PANTHER" id="PTHR45737">
    <property type="entry name" value="VON WILLEBRAND FACTOR A DOMAIN-CONTAINING PROTEIN 5A"/>
    <property type="match status" value="1"/>
</dbReference>
<dbReference type="Gene3D" id="3.40.50.410">
    <property type="entry name" value="von Willebrand factor, type A domain"/>
    <property type="match status" value="1"/>
</dbReference>
<evidence type="ECO:0000313" key="5">
    <source>
        <dbReference type="Proteomes" id="UP001498476"/>
    </source>
</evidence>
<dbReference type="PANTHER" id="PTHR45737:SF6">
    <property type="entry name" value="VON WILLEBRAND FACTOR A DOMAIN-CONTAINING PROTEIN 5A"/>
    <property type="match status" value="1"/>
</dbReference>
<gene>
    <name evidence="4" type="ORF">QQX98_001634</name>
</gene>
<dbReference type="PROSITE" id="PS51468">
    <property type="entry name" value="VIT"/>
    <property type="match status" value="1"/>
</dbReference>
<feature type="domain" description="VIT" evidence="3">
    <location>
        <begin position="73"/>
        <end position="203"/>
    </location>
</feature>
<dbReference type="SUPFAM" id="SSF53300">
    <property type="entry name" value="vWA-like"/>
    <property type="match status" value="1"/>
</dbReference>
<dbReference type="PROSITE" id="PS50234">
    <property type="entry name" value="VWFA"/>
    <property type="match status" value="1"/>
</dbReference>
<feature type="region of interest" description="Disordered" evidence="1">
    <location>
        <begin position="790"/>
        <end position="828"/>
    </location>
</feature>
<feature type="compositionally biased region" description="Basic and acidic residues" evidence="1">
    <location>
        <begin position="800"/>
        <end position="813"/>
    </location>
</feature>
<evidence type="ECO:0000259" key="2">
    <source>
        <dbReference type="PROSITE" id="PS50234"/>
    </source>
</evidence>
<evidence type="ECO:0000313" key="4">
    <source>
        <dbReference type="EMBL" id="KAK7422355.1"/>
    </source>
</evidence>
<dbReference type="SMART" id="SM00609">
    <property type="entry name" value="VIT"/>
    <property type="match status" value="1"/>
</dbReference>
<reference evidence="4 5" key="1">
    <citation type="journal article" date="2025" name="Microbiol. Resour. Announc.">
        <title>Draft genome sequences for Neonectria magnoliae and Neonectria punicea, canker pathogens of Liriodendron tulipifera and Acer saccharum in West Virginia.</title>
        <authorList>
            <person name="Petronek H.M."/>
            <person name="Kasson M.T."/>
            <person name="Metheny A.M."/>
            <person name="Stauder C.M."/>
            <person name="Lovett B."/>
            <person name="Lynch S.C."/>
            <person name="Garnas J.R."/>
            <person name="Kasson L.R."/>
            <person name="Stajich J.E."/>
        </authorList>
    </citation>
    <scope>NUCLEOTIDE SEQUENCE [LARGE SCALE GENOMIC DNA]</scope>
    <source>
        <strain evidence="4 5">NRRL 64653</strain>
    </source>
</reference>
<comment type="caution">
    <text evidence="4">The sequence shown here is derived from an EMBL/GenBank/DDBJ whole genome shotgun (WGS) entry which is preliminary data.</text>
</comment>
<feature type="region of interest" description="Disordered" evidence="1">
    <location>
        <begin position="1"/>
        <end position="20"/>
    </location>
</feature>
<evidence type="ECO:0000256" key="1">
    <source>
        <dbReference type="SAM" id="MobiDB-lite"/>
    </source>
</evidence>
<dbReference type="InterPro" id="IPR036465">
    <property type="entry name" value="vWFA_dom_sf"/>
</dbReference>
<name>A0ABR1HMB9_9HYPO</name>
<feature type="domain" description="VWFA" evidence="2">
    <location>
        <begin position="366"/>
        <end position="539"/>
    </location>
</feature>
<dbReference type="EMBL" id="JAZAVJ010000016">
    <property type="protein sequence ID" value="KAK7422355.1"/>
    <property type="molecule type" value="Genomic_DNA"/>
</dbReference>
<proteinExistence type="predicted"/>
<dbReference type="InterPro" id="IPR002035">
    <property type="entry name" value="VWF_A"/>
</dbReference>